<dbReference type="AlphaFoldDB" id="A0A387G3R6"/>
<feature type="region of interest" description="Disordered" evidence="1">
    <location>
        <begin position="55"/>
        <end position="85"/>
    </location>
</feature>
<organism evidence="2 3">
    <name type="scientific">Rhizobium jaguaris</name>
    <dbReference type="NCBI Taxonomy" id="1312183"/>
    <lineage>
        <taxon>Bacteria</taxon>
        <taxon>Pseudomonadati</taxon>
        <taxon>Pseudomonadota</taxon>
        <taxon>Alphaproteobacteria</taxon>
        <taxon>Hyphomicrobiales</taxon>
        <taxon>Rhizobiaceae</taxon>
        <taxon>Rhizobium/Agrobacterium group</taxon>
        <taxon>Rhizobium</taxon>
    </lineage>
</organism>
<sequence length="85" mass="9091">MPFPPPRSQDLHQRFEELKVAAGYALEEVVASANEAGWGAREVLAALVEAAHSLEDANSADPDPADDPPIGDAVREQIGHGEQFD</sequence>
<keyword evidence="3" id="KW-1185">Reference proteome</keyword>
<feature type="compositionally biased region" description="Basic and acidic residues" evidence="1">
    <location>
        <begin position="73"/>
        <end position="85"/>
    </location>
</feature>
<keyword evidence="2" id="KW-0614">Plasmid</keyword>
<evidence type="ECO:0000313" key="2">
    <source>
        <dbReference type="EMBL" id="AYG62236.1"/>
    </source>
</evidence>
<name>A0A387G3R6_9HYPH</name>
<reference evidence="2 3" key="1">
    <citation type="submission" date="2018-10" db="EMBL/GenBank/DDBJ databases">
        <title>Rhizobium etli, R. leguminosarum and a new Rhizobium genospecies from Phaseolus dumosus.</title>
        <authorList>
            <person name="Ramirez-Puebla S.T."/>
            <person name="Rogel-Hernandez M.A."/>
            <person name="Guerrero G."/>
            <person name="Ormeno-Orrillo E."/>
            <person name="Martinez-Romero J.C."/>
            <person name="Negrete-Yankelevich S."/>
            <person name="Martinez-Romero E."/>
        </authorList>
    </citation>
    <scope>NUCLEOTIDE SEQUENCE [LARGE SCALE GENOMIC DNA]</scope>
    <source>
        <strain evidence="2 3">CCGE525</strain>
        <plasmid evidence="3">prccge525c</plasmid>
    </source>
</reference>
<gene>
    <name evidence="2" type="ORF">CCGE525_25785</name>
</gene>
<dbReference type="Proteomes" id="UP000282195">
    <property type="component" value="Plasmid pRCCGE525c"/>
</dbReference>
<evidence type="ECO:0000256" key="1">
    <source>
        <dbReference type="SAM" id="MobiDB-lite"/>
    </source>
</evidence>
<evidence type="ECO:0000313" key="3">
    <source>
        <dbReference type="Proteomes" id="UP000282195"/>
    </source>
</evidence>
<protein>
    <submittedName>
        <fullName evidence="2">Uncharacterized protein</fullName>
    </submittedName>
</protein>
<dbReference type="RefSeq" id="WP_120707167.1">
    <property type="nucleotide sequence ID" value="NZ_CP032695.1"/>
</dbReference>
<accession>A0A387G3R6</accession>
<proteinExistence type="predicted"/>
<feature type="compositionally biased region" description="Low complexity" evidence="1">
    <location>
        <begin position="55"/>
        <end position="72"/>
    </location>
</feature>
<dbReference type="OrthoDB" id="8402920at2"/>
<geneLocation type="plasmid" evidence="3">
    <name>prccge525c</name>
</geneLocation>
<dbReference type="EMBL" id="CP032695">
    <property type="protein sequence ID" value="AYG62236.1"/>
    <property type="molecule type" value="Genomic_DNA"/>
</dbReference>
<dbReference type="KEGG" id="rjg:CCGE525_25785"/>